<dbReference type="NCBIfam" id="TIGR01683">
    <property type="entry name" value="thiS"/>
    <property type="match status" value="1"/>
</dbReference>
<sequence length="63" mass="7068">MIKVNDKDMNFNGTVKELLIALNINQNSCVVLVNDDIVKRENLEDFYLKEGDHVEIVSFVGGG</sequence>
<proteinExistence type="predicted"/>
<dbReference type="Gene3D" id="3.10.20.30">
    <property type="match status" value="1"/>
</dbReference>
<dbReference type="OrthoDB" id="9810692at2"/>
<reference evidence="1 2" key="1">
    <citation type="submission" date="2016-11" db="EMBL/GenBank/DDBJ databases">
        <authorList>
            <person name="Jaros S."/>
            <person name="Januszkiewicz K."/>
            <person name="Wedrychowicz H."/>
        </authorList>
    </citation>
    <scope>NUCLEOTIDE SEQUENCE [LARGE SCALE GENOMIC DNA]</scope>
    <source>
        <strain evidence="1 2">DSM 17918</strain>
    </source>
</reference>
<accession>A0A1M5D1A5</accession>
<dbReference type="InterPro" id="IPR003749">
    <property type="entry name" value="ThiS/MoaD-like"/>
</dbReference>
<dbReference type="STRING" id="1121256.SAMN02746089_02232"/>
<dbReference type="PANTHER" id="PTHR34472">
    <property type="entry name" value="SULFUR CARRIER PROTEIN THIS"/>
    <property type="match status" value="1"/>
</dbReference>
<organism evidence="1 2">
    <name type="scientific">Caldanaerobius fijiensis DSM 17918</name>
    <dbReference type="NCBI Taxonomy" id="1121256"/>
    <lineage>
        <taxon>Bacteria</taxon>
        <taxon>Bacillati</taxon>
        <taxon>Bacillota</taxon>
        <taxon>Clostridia</taxon>
        <taxon>Thermoanaerobacterales</taxon>
        <taxon>Thermoanaerobacteraceae</taxon>
        <taxon>Caldanaerobius</taxon>
    </lineage>
</organism>
<gene>
    <name evidence="1" type="ORF">SAMN02746089_02232</name>
</gene>
<dbReference type="InterPro" id="IPR010035">
    <property type="entry name" value="Thi_S"/>
</dbReference>
<dbReference type="Proteomes" id="UP000184088">
    <property type="component" value="Unassembled WGS sequence"/>
</dbReference>
<dbReference type="InterPro" id="IPR012675">
    <property type="entry name" value="Beta-grasp_dom_sf"/>
</dbReference>
<dbReference type="Pfam" id="PF02597">
    <property type="entry name" value="ThiS"/>
    <property type="match status" value="1"/>
</dbReference>
<dbReference type="CDD" id="cd00565">
    <property type="entry name" value="Ubl_ThiS"/>
    <property type="match status" value="1"/>
</dbReference>
<dbReference type="PANTHER" id="PTHR34472:SF1">
    <property type="entry name" value="SULFUR CARRIER PROTEIN THIS"/>
    <property type="match status" value="1"/>
</dbReference>
<keyword evidence="2" id="KW-1185">Reference proteome</keyword>
<protein>
    <submittedName>
        <fullName evidence="1">Sulfur carrier protein</fullName>
    </submittedName>
</protein>
<dbReference type="EMBL" id="FQVH01000032">
    <property type="protein sequence ID" value="SHF60597.1"/>
    <property type="molecule type" value="Genomic_DNA"/>
</dbReference>
<evidence type="ECO:0000313" key="1">
    <source>
        <dbReference type="EMBL" id="SHF60597.1"/>
    </source>
</evidence>
<dbReference type="AlphaFoldDB" id="A0A1M5D1A5"/>
<name>A0A1M5D1A5_9THEO</name>
<dbReference type="RefSeq" id="WP_084111249.1">
    <property type="nucleotide sequence ID" value="NZ_FQVH01000032.1"/>
</dbReference>
<dbReference type="SUPFAM" id="SSF54285">
    <property type="entry name" value="MoaD/ThiS"/>
    <property type="match status" value="1"/>
</dbReference>
<evidence type="ECO:0000313" key="2">
    <source>
        <dbReference type="Proteomes" id="UP000184088"/>
    </source>
</evidence>
<dbReference type="InterPro" id="IPR016155">
    <property type="entry name" value="Mopterin_synth/thiamin_S_b"/>
</dbReference>